<evidence type="ECO:0000313" key="16">
    <source>
        <dbReference type="EMBL" id="KAJ7047736.1"/>
    </source>
</evidence>
<name>A0AAD6XGX7_9AGAR</name>
<keyword evidence="7" id="KW-0479">Metal-binding</keyword>
<dbReference type="PROSITE" id="PS52012">
    <property type="entry name" value="CFEM"/>
    <property type="match status" value="1"/>
</dbReference>
<dbReference type="InterPro" id="IPR051735">
    <property type="entry name" value="CFEM_domain"/>
</dbReference>
<keyword evidence="9" id="KW-0408">Iron</keyword>
<organism evidence="16 17">
    <name type="scientific">Mycena alexandri</name>
    <dbReference type="NCBI Taxonomy" id="1745969"/>
    <lineage>
        <taxon>Eukaryota</taxon>
        <taxon>Fungi</taxon>
        <taxon>Dikarya</taxon>
        <taxon>Basidiomycota</taxon>
        <taxon>Agaricomycotina</taxon>
        <taxon>Agaricomycetes</taxon>
        <taxon>Agaricomycetidae</taxon>
        <taxon>Agaricales</taxon>
        <taxon>Marasmiineae</taxon>
        <taxon>Mycenaceae</taxon>
        <taxon>Mycena</taxon>
    </lineage>
</organism>
<evidence type="ECO:0000313" key="17">
    <source>
        <dbReference type="Proteomes" id="UP001218188"/>
    </source>
</evidence>
<keyword evidence="13" id="KW-0449">Lipoprotein</keyword>
<gene>
    <name evidence="16" type="ORF">C8F04DRAFT_20543</name>
</gene>
<feature type="domain" description="CFEM" evidence="15">
    <location>
        <begin position="2"/>
        <end position="111"/>
    </location>
</feature>
<keyword evidence="6" id="KW-0349">Heme</keyword>
<keyword evidence="5" id="KW-0964">Secreted</keyword>
<evidence type="ECO:0000256" key="6">
    <source>
        <dbReference type="ARBA" id="ARBA00022617"/>
    </source>
</evidence>
<comment type="similarity">
    <text evidence="3">Belongs to the RBT5 family.</text>
</comment>
<proteinExistence type="inferred from homology"/>
<evidence type="ECO:0000256" key="2">
    <source>
        <dbReference type="ARBA" id="ARBA00004613"/>
    </source>
</evidence>
<protein>
    <recommendedName>
        <fullName evidence="15">CFEM domain-containing protein</fullName>
    </recommendedName>
</protein>
<evidence type="ECO:0000256" key="5">
    <source>
        <dbReference type="ARBA" id="ARBA00022525"/>
    </source>
</evidence>
<dbReference type="SMART" id="SM00747">
    <property type="entry name" value="CFEM"/>
    <property type="match status" value="1"/>
</dbReference>
<evidence type="ECO:0000256" key="14">
    <source>
        <dbReference type="SAM" id="SignalP"/>
    </source>
</evidence>
<comment type="caution">
    <text evidence="16">The sequence shown here is derived from an EMBL/GenBank/DDBJ whole genome shotgun (WGS) entry which is preliminary data.</text>
</comment>
<keyword evidence="17" id="KW-1185">Reference proteome</keyword>
<evidence type="ECO:0000259" key="15">
    <source>
        <dbReference type="PROSITE" id="PS52012"/>
    </source>
</evidence>
<dbReference type="PANTHER" id="PTHR37928:SF2">
    <property type="entry name" value="GPI ANCHORED CFEM DOMAIN PROTEIN (AFU_ORTHOLOGUE AFUA_6G10580)"/>
    <property type="match status" value="1"/>
</dbReference>
<evidence type="ECO:0000256" key="8">
    <source>
        <dbReference type="ARBA" id="ARBA00022729"/>
    </source>
</evidence>
<evidence type="ECO:0000256" key="13">
    <source>
        <dbReference type="ARBA" id="ARBA00023288"/>
    </source>
</evidence>
<keyword evidence="12" id="KW-0325">Glycoprotein</keyword>
<dbReference type="GO" id="GO:0005576">
    <property type="term" value="C:extracellular region"/>
    <property type="evidence" value="ECO:0007669"/>
    <property type="project" value="UniProtKB-SubCell"/>
</dbReference>
<keyword evidence="10" id="KW-0472">Membrane</keyword>
<dbReference type="AlphaFoldDB" id="A0AAD6XGX7"/>
<evidence type="ECO:0000256" key="4">
    <source>
        <dbReference type="ARBA" id="ARBA00022475"/>
    </source>
</evidence>
<comment type="subcellular location">
    <subcellularLocation>
        <location evidence="1">Cell membrane</location>
        <topology evidence="1">Lipid-anchor</topology>
        <topology evidence="1">GPI-anchor</topology>
    </subcellularLocation>
    <subcellularLocation>
        <location evidence="2">Secreted</location>
    </subcellularLocation>
</comment>
<keyword evidence="4" id="KW-1003">Cell membrane</keyword>
<evidence type="ECO:0000256" key="7">
    <source>
        <dbReference type="ARBA" id="ARBA00022723"/>
    </source>
</evidence>
<evidence type="ECO:0000256" key="12">
    <source>
        <dbReference type="ARBA" id="ARBA00023180"/>
    </source>
</evidence>
<feature type="signal peptide" evidence="14">
    <location>
        <begin position="1"/>
        <end position="18"/>
    </location>
</feature>
<evidence type="ECO:0000256" key="3">
    <source>
        <dbReference type="ARBA" id="ARBA00010031"/>
    </source>
</evidence>
<evidence type="ECO:0000256" key="9">
    <source>
        <dbReference type="ARBA" id="ARBA00023004"/>
    </source>
</evidence>
<feature type="chain" id="PRO_5042000602" description="CFEM domain-containing protein" evidence="14">
    <location>
        <begin position="19"/>
        <end position="157"/>
    </location>
</feature>
<dbReference type="PANTHER" id="PTHR37928">
    <property type="entry name" value="CFEM DOMAIN PROTEIN (AFU_ORTHOLOGUE AFUA_6G14090)"/>
    <property type="match status" value="1"/>
</dbReference>
<dbReference type="InterPro" id="IPR008427">
    <property type="entry name" value="Extracellular_membr_CFEM_dom"/>
</dbReference>
<evidence type="ECO:0000256" key="1">
    <source>
        <dbReference type="ARBA" id="ARBA00004609"/>
    </source>
</evidence>
<dbReference type="EMBL" id="JARJCM010000001">
    <property type="protein sequence ID" value="KAJ7047736.1"/>
    <property type="molecule type" value="Genomic_DNA"/>
</dbReference>
<sequence length="157" mass="15759">MRFGTVFTAMSLSSSVLAAYPRQLPGFPSCANTCLNEPTNLGGCQETDETCLCKSLVFVETTFACIMAACQGADQQTAINGAESLCLNFGVTLAAESSSIVAGLSTISSGAFVTGNPGVSTSATPAPTASTGAARHLASGYIFATAAVACAAARLLI</sequence>
<dbReference type="Proteomes" id="UP001218188">
    <property type="component" value="Unassembled WGS sequence"/>
</dbReference>
<accession>A0AAD6XGX7</accession>
<keyword evidence="11" id="KW-1015">Disulfide bond</keyword>
<evidence type="ECO:0000256" key="10">
    <source>
        <dbReference type="ARBA" id="ARBA00023136"/>
    </source>
</evidence>
<reference evidence="16" key="1">
    <citation type="submission" date="2023-03" db="EMBL/GenBank/DDBJ databases">
        <title>Massive genome expansion in bonnet fungi (Mycena s.s.) driven by repeated elements and novel gene families across ecological guilds.</title>
        <authorList>
            <consortium name="Lawrence Berkeley National Laboratory"/>
            <person name="Harder C.B."/>
            <person name="Miyauchi S."/>
            <person name="Viragh M."/>
            <person name="Kuo A."/>
            <person name="Thoen E."/>
            <person name="Andreopoulos B."/>
            <person name="Lu D."/>
            <person name="Skrede I."/>
            <person name="Drula E."/>
            <person name="Henrissat B."/>
            <person name="Morin E."/>
            <person name="Kohler A."/>
            <person name="Barry K."/>
            <person name="LaButti K."/>
            <person name="Morin E."/>
            <person name="Salamov A."/>
            <person name="Lipzen A."/>
            <person name="Mereny Z."/>
            <person name="Hegedus B."/>
            <person name="Baldrian P."/>
            <person name="Stursova M."/>
            <person name="Weitz H."/>
            <person name="Taylor A."/>
            <person name="Grigoriev I.V."/>
            <person name="Nagy L.G."/>
            <person name="Martin F."/>
            <person name="Kauserud H."/>
        </authorList>
    </citation>
    <scope>NUCLEOTIDE SEQUENCE</scope>
    <source>
        <strain evidence="16">CBHHK200</strain>
    </source>
</reference>
<keyword evidence="8 14" id="KW-0732">Signal</keyword>
<dbReference type="Pfam" id="PF05730">
    <property type="entry name" value="CFEM"/>
    <property type="match status" value="1"/>
</dbReference>
<evidence type="ECO:0000256" key="11">
    <source>
        <dbReference type="ARBA" id="ARBA00023157"/>
    </source>
</evidence>
<dbReference type="GO" id="GO:0005886">
    <property type="term" value="C:plasma membrane"/>
    <property type="evidence" value="ECO:0007669"/>
    <property type="project" value="UniProtKB-SubCell"/>
</dbReference>
<dbReference type="GO" id="GO:0046872">
    <property type="term" value="F:metal ion binding"/>
    <property type="evidence" value="ECO:0007669"/>
    <property type="project" value="UniProtKB-KW"/>
</dbReference>